<evidence type="ECO:0000256" key="1">
    <source>
        <dbReference type="SAM" id="Phobius"/>
    </source>
</evidence>
<dbReference type="Pfam" id="PF03929">
    <property type="entry name" value="PepSY_TM"/>
    <property type="match status" value="1"/>
</dbReference>
<feature type="transmembrane region" description="Helical" evidence="1">
    <location>
        <begin position="355"/>
        <end position="376"/>
    </location>
</feature>
<keyword evidence="3" id="KW-1185">Reference proteome</keyword>
<feature type="transmembrane region" description="Helical" evidence="1">
    <location>
        <begin position="448"/>
        <end position="467"/>
    </location>
</feature>
<keyword evidence="1" id="KW-0812">Transmembrane</keyword>
<gene>
    <name evidence="2" type="ORF">J4G78_09135</name>
</gene>
<keyword evidence="1" id="KW-0472">Membrane</keyword>
<dbReference type="PANTHER" id="PTHR34219:SF3">
    <property type="entry name" value="BLL7967 PROTEIN"/>
    <property type="match status" value="1"/>
</dbReference>
<accession>A0ABX7T3A8</accession>
<feature type="transmembrane region" description="Helical" evidence="1">
    <location>
        <begin position="396"/>
        <end position="413"/>
    </location>
</feature>
<evidence type="ECO:0000313" key="2">
    <source>
        <dbReference type="EMBL" id="QTD54463.1"/>
    </source>
</evidence>
<name>A0ABX7T3A8_9SPHN</name>
<dbReference type="RefSeq" id="WP_207986297.1">
    <property type="nucleotide sequence ID" value="NZ_CP071794.1"/>
</dbReference>
<proteinExistence type="predicted"/>
<feature type="transmembrane region" description="Helical" evidence="1">
    <location>
        <begin position="419"/>
        <end position="436"/>
    </location>
</feature>
<keyword evidence="1" id="KW-1133">Transmembrane helix</keyword>
<feature type="transmembrane region" description="Helical" evidence="1">
    <location>
        <begin position="27"/>
        <end position="49"/>
    </location>
</feature>
<evidence type="ECO:0000313" key="3">
    <source>
        <dbReference type="Proteomes" id="UP000663923"/>
    </source>
</evidence>
<dbReference type="InterPro" id="IPR005625">
    <property type="entry name" value="PepSY-ass_TM"/>
</dbReference>
<reference evidence="2 3" key="1">
    <citation type="submission" date="2021-03" db="EMBL/GenBank/DDBJ databases">
        <title>Complete genome of Parasphingorhabdus_sp.JHSY0214.</title>
        <authorList>
            <person name="Yoo J.H."/>
            <person name="Bae J.W."/>
        </authorList>
    </citation>
    <scope>NUCLEOTIDE SEQUENCE [LARGE SCALE GENOMIC DNA]</scope>
    <source>
        <strain evidence="2 3">JHSY0214</strain>
    </source>
</reference>
<dbReference type="Proteomes" id="UP000663923">
    <property type="component" value="Chromosome"/>
</dbReference>
<organism evidence="2 3">
    <name type="scientific">Parasphingorhabdus cellanae</name>
    <dbReference type="NCBI Taxonomy" id="2806553"/>
    <lineage>
        <taxon>Bacteria</taxon>
        <taxon>Pseudomonadati</taxon>
        <taxon>Pseudomonadota</taxon>
        <taxon>Alphaproteobacteria</taxon>
        <taxon>Sphingomonadales</taxon>
        <taxon>Sphingomonadaceae</taxon>
        <taxon>Parasphingorhabdus</taxon>
    </lineage>
</organism>
<dbReference type="PANTHER" id="PTHR34219">
    <property type="entry name" value="IRON-REGULATED INNER MEMBRANE PROTEIN-RELATED"/>
    <property type="match status" value="1"/>
</dbReference>
<feature type="transmembrane region" description="Helical" evidence="1">
    <location>
        <begin position="215"/>
        <end position="239"/>
    </location>
</feature>
<protein>
    <submittedName>
        <fullName evidence="2">PepSY domain-containing protein</fullName>
    </submittedName>
</protein>
<dbReference type="EMBL" id="CP071794">
    <property type="protein sequence ID" value="QTD54463.1"/>
    <property type="molecule type" value="Genomic_DNA"/>
</dbReference>
<feature type="transmembrane region" description="Helical" evidence="1">
    <location>
        <begin position="473"/>
        <end position="493"/>
    </location>
</feature>
<sequence>MNIEQPVTEEQTNQSSFVRRMIDSHSVLGLGFAALIYIVSVTGAFTLFVPEISLWENRGVVTQNNIDPNIAATSARNAEAQLKPGNEILNVIFYAPDEFKPYSSVRLNQRPDRNSKLQSDEWLVNPNTGDLMGSADAPYAHFIEDLHTVLHLPNPWGRYLVGLLGVVMFTLILSGIFAHPTIVKDAFKLRLERNARLAWTDIHNRLSVWGLPFHLILTFTGAFLGIAGVTVAALAFIAFDGDQEEAIAVINGPQPILGAPAMPSPPDYASMIKRSQAPDRKFALFVTGNPKDSGQTTSIIYSENGILSMRSSDIYRNDGEFLEKFGGKGSEVGARIFGAVQPLHYGTFGGYPIKMLYFVLALALTYITSSGMMIWFKRKMQQGDPRPRHEGAWRGMTSGLTVGLSVGAVLATLGLSLPLAQICLAIWAVGFAAIYFAPNLLRAVQLSWMLSAALLLIAVAINIGSSIEGATSNLVNGLLVATAIAMAVCASRLSTAATTHS</sequence>
<feature type="transmembrane region" description="Helical" evidence="1">
    <location>
        <begin position="159"/>
        <end position="183"/>
    </location>
</feature>